<dbReference type="PANTHER" id="PTHR36195:SF6">
    <property type="entry name" value="SECRETED THAUMATIN-LIKE PROTEIN CALA"/>
    <property type="match status" value="1"/>
</dbReference>
<feature type="signal peptide" evidence="2">
    <location>
        <begin position="1"/>
        <end position="18"/>
    </location>
</feature>
<dbReference type="EMBL" id="JBFXLU010000137">
    <property type="protein sequence ID" value="KAL2839089.1"/>
    <property type="molecule type" value="Genomic_DNA"/>
</dbReference>
<feature type="chain" id="PRO_5047444144" description="GPI anchored cell wall protein" evidence="2">
    <location>
        <begin position="19"/>
        <end position="193"/>
    </location>
</feature>
<comment type="caution">
    <text evidence="3">The sequence shown here is derived from an EMBL/GenBank/DDBJ whole genome shotgun (WGS) entry which is preliminary data.</text>
</comment>
<evidence type="ECO:0000256" key="1">
    <source>
        <dbReference type="SAM" id="MobiDB-lite"/>
    </source>
</evidence>
<feature type="compositionally biased region" description="Low complexity" evidence="1">
    <location>
        <begin position="22"/>
        <end position="52"/>
    </location>
</feature>
<evidence type="ECO:0000313" key="3">
    <source>
        <dbReference type="EMBL" id="KAL2839089.1"/>
    </source>
</evidence>
<evidence type="ECO:0000256" key="2">
    <source>
        <dbReference type="SAM" id="SignalP"/>
    </source>
</evidence>
<dbReference type="Pfam" id="PF04681">
    <property type="entry name" value="Bys1"/>
    <property type="match status" value="1"/>
</dbReference>
<evidence type="ECO:0008006" key="5">
    <source>
        <dbReference type="Google" id="ProtNLM"/>
    </source>
</evidence>
<feature type="compositionally biased region" description="Low complexity" evidence="1">
    <location>
        <begin position="71"/>
        <end position="82"/>
    </location>
</feature>
<feature type="region of interest" description="Disordered" evidence="1">
    <location>
        <begin position="21"/>
        <end position="52"/>
    </location>
</feature>
<accession>A0ABR4JGC4</accession>
<evidence type="ECO:0000313" key="4">
    <source>
        <dbReference type="Proteomes" id="UP001610446"/>
    </source>
</evidence>
<dbReference type="Proteomes" id="UP001610446">
    <property type="component" value="Unassembled WGS sequence"/>
</dbReference>
<organism evidence="3 4">
    <name type="scientific">Aspergillus pseudoustus</name>
    <dbReference type="NCBI Taxonomy" id="1810923"/>
    <lineage>
        <taxon>Eukaryota</taxon>
        <taxon>Fungi</taxon>
        <taxon>Dikarya</taxon>
        <taxon>Ascomycota</taxon>
        <taxon>Pezizomycotina</taxon>
        <taxon>Eurotiomycetes</taxon>
        <taxon>Eurotiomycetidae</taxon>
        <taxon>Eurotiales</taxon>
        <taxon>Aspergillaceae</taxon>
        <taxon>Aspergillus</taxon>
        <taxon>Aspergillus subgen. Nidulantes</taxon>
    </lineage>
</organism>
<name>A0ABR4JGC4_9EURO</name>
<proteinExistence type="predicted"/>
<gene>
    <name evidence="3" type="ORF">BJY01DRAFT_219409</name>
</gene>
<keyword evidence="2" id="KW-0732">Signal</keyword>
<feature type="region of interest" description="Disordered" evidence="1">
    <location>
        <begin position="71"/>
        <end position="93"/>
    </location>
</feature>
<dbReference type="PANTHER" id="PTHR36195">
    <property type="entry name" value="DOMAIN PROTEIN, PUTATIVE (AFU_ORTHOLOGUE AFUA_5G01990)-RELATED-RELATED"/>
    <property type="match status" value="1"/>
</dbReference>
<keyword evidence="4" id="KW-1185">Reference proteome</keyword>
<protein>
    <recommendedName>
        <fullName evidence="5">GPI anchored cell wall protein</fullName>
    </recommendedName>
</protein>
<sequence>MMFSTLPLVATFALAASALPQGTSSSTSTSTGTSTGTSSATPSSSSGSTSSGGVNIINNLNTTVYAVSTASTTGSGGTETLSSGGGSYSENWQTTSDGSGISIKLSTSEDESSVLQFEYTNDGSTLYWDLSSIDLDESSAFVKAGFSASGDSGCSASVNCAAGDADCAESYQNPDDVNTNSCDSSAQITLTLG</sequence>
<reference evidence="3 4" key="1">
    <citation type="submission" date="2024-07" db="EMBL/GenBank/DDBJ databases">
        <title>Section-level genome sequencing and comparative genomics of Aspergillus sections Usti and Cavernicolus.</title>
        <authorList>
            <consortium name="Lawrence Berkeley National Laboratory"/>
            <person name="Nybo J.L."/>
            <person name="Vesth T.C."/>
            <person name="Theobald S."/>
            <person name="Frisvad J.C."/>
            <person name="Larsen T.O."/>
            <person name="Kjaerboelling I."/>
            <person name="Rothschild-Mancinelli K."/>
            <person name="Lyhne E.K."/>
            <person name="Kogle M.E."/>
            <person name="Barry K."/>
            <person name="Clum A."/>
            <person name="Na H."/>
            <person name="Ledsgaard L."/>
            <person name="Lin J."/>
            <person name="Lipzen A."/>
            <person name="Kuo A."/>
            <person name="Riley R."/>
            <person name="Mondo S."/>
            <person name="Labutti K."/>
            <person name="Haridas S."/>
            <person name="Pangalinan J."/>
            <person name="Salamov A.A."/>
            <person name="Simmons B.A."/>
            <person name="Magnuson J.K."/>
            <person name="Chen J."/>
            <person name="Drula E."/>
            <person name="Henrissat B."/>
            <person name="Wiebenga A."/>
            <person name="Lubbers R.J."/>
            <person name="Gomes A.C."/>
            <person name="Makela M.R."/>
            <person name="Stajich J."/>
            <person name="Grigoriev I.V."/>
            <person name="Mortensen U.H."/>
            <person name="De Vries R.P."/>
            <person name="Baker S.E."/>
            <person name="Andersen M.R."/>
        </authorList>
    </citation>
    <scope>NUCLEOTIDE SEQUENCE [LARGE SCALE GENOMIC DNA]</scope>
    <source>
        <strain evidence="3 4">CBS 123904</strain>
    </source>
</reference>
<dbReference type="InterPro" id="IPR006771">
    <property type="entry name" value="CetA-like"/>
</dbReference>